<accession>A0A1N6QDW9</accession>
<evidence type="ECO:0000259" key="1">
    <source>
        <dbReference type="PROSITE" id="PS51186"/>
    </source>
</evidence>
<gene>
    <name evidence="2" type="ORF">SAMN05920897_104128</name>
</gene>
<keyword evidence="3" id="KW-1185">Reference proteome</keyword>
<reference evidence="2 3" key="1">
    <citation type="submission" date="2017-01" db="EMBL/GenBank/DDBJ databases">
        <authorList>
            <person name="Mah S.A."/>
            <person name="Swanson W.J."/>
            <person name="Moy G.W."/>
            <person name="Vacquier V.D."/>
        </authorList>
    </citation>
    <scope>NUCLEOTIDE SEQUENCE [LARGE SCALE GENOMIC DNA]</scope>
    <source>
        <strain evidence="2 3">ASpG1</strain>
    </source>
</reference>
<name>A0A1N6QDW9_9SPIO</name>
<feature type="domain" description="N-acetyltransferase" evidence="1">
    <location>
        <begin position="19"/>
        <end position="188"/>
    </location>
</feature>
<organism evidence="2 3">
    <name type="scientific">Alkalispirochaeta americana</name>
    <dbReference type="NCBI Taxonomy" id="159291"/>
    <lineage>
        <taxon>Bacteria</taxon>
        <taxon>Pseudomonadati</taxon>
        <taxon>Spirochaetota</taxon>
        <taxon>Spirochaetia</taxon>
        <taxon>Spirochaetales</taxon>
        <taxon>Spirochaetaceae</taxon>
        <taxon>Alkalispirochaeta</taxon>
    </lineage>
</organism>
<dbReference type="OrthoDB" id="361043at2"/>
<dbReference type="InterPro" id="IPR000182">
    <property type="entry name" value="GNAT_dom"/>
</dbReference>
<dbReference type="Proteomes" id="UP000186400">
    <property type="component" value="Unassembled WGS sequence"/>
</dbReference>
<dbReference type="PROSITE" id="PS51186">
    <property type="entry name" value="GNAT"/>
    <property type="match status" value="1"/>
</dbReference>
<proteinExistence type="predicted"/>
<dbReference type="InterPro" id="IPR016181">
    <property type="entry name" value="Acyl_CoA_acyltransferase"/>
</dbReference>
<evidence type="ECO:0000313" key="2">
    <source>
        <dbReference type="EMBL" id="SIQ14740.1"/>
    </source>
</evidence>
<sequence>MVKSLPMDIAIQSLSTVQTDLRQKLSQGAQKIFWDTAEVKNFPSEAERQVFIYKYFSYYLETNPDLFICAFLGEQVYGYICGVADTRKHRELYHCADHIPIFDDLYEEYPAHLHINLAAESRGMGLGGRLVAALEKVLRRETEACGLHLVTSEGARNVGFYRKNGFTREVSRGILPEEPRMLFMGKRL</sequence>
<dbReference type="EMBL" id="FTMS01000004">
    <property type="protein sequence ID" value="SIQ14740.1"/>
    <property type="molecule type" value="Genomic_DNA"/>
</dbReference>
<dbReference type="RefSeq" id="WP_076488088.1">
    <property type="nucleotide sequence ID" value="NZ_FTMS01000004.1"/>
</dbReference>
<dbReference type="Gene3D" id="3.40.630.30">
    <property type="match status" value="1"/>
</dbReference>
<dbReference type="Pfam" id="PF00583">
    <property type="entry name" value="Acetyltransf_1"/>
    <property type="match status" value="1"/>
</dbReference>
<dbReference type="SUPFAM" id="SSF55729">
    <property type="entry name" value="Acyl-CoA N-acyltransferases (Nat)"/>
    <property type="match status" value="1"/>
</dbReference>
<evidence type="ECO:0000313" key="3">
    <source>
        <dbReference type="Proteomes" id="UP000186400"/>
    </source>
</evidence>
<dbReference type="STRING" id="159291.SAMN05920897_104128"/>
<dbReference type="GO" id="GO:0016747">
    <property type="term" value="F:acyltransferase activity, transferring groups other than amino-acyl groups"/>
    <property type="evidence" value="ECO:0007669"/>
    <property type="project" value="InterPro"/>
</dbReference>
<protein>
    <submittedName>
        <fullName evidence="2">Acetyltransferase (GNAT) family protein</fullName>
    </submittedName>
</protein>
<keyword evidence="2" id="KW-0808">Transferase</keyword>
<dbReference type="AlphaFoldDB" id="A0A1N6QDW9"/>